<dbReference type="Pfam" id="PF06414">
    <property type="entry name" value="Zeta_toxin"/>
    <property type="match status" value="1"/>
</dbReference>
<accession>A0A1V9EEZ4</accession>
<evidence type="ECO:0000256" key="1">
    <source>
        <dbReference type="ARBA" id="ARBA00022741"/>
    </source>
</evidence>
<evidence type="ECO:0000313" key="5">
    <source>
        <dbReference type="Proteomes" id="UP000192610"/>
    </source>
</evidence>
<dbReference type="PANTHER" id="PTHR39206:SF1">
    <property type="entry name" value="SLL8004 PROTEIN"/>
    <property type="match status" value="1"/>
</dbReference>
<organism evidence="4 5">
    <name type="scientific">Niastella yeongjuensis</name>
    <dbReference type="NCBI Taxonomy" id="354355"/>
    <lineage>
        <taxon>Bacteria</taxon>
        <taxon>Pseudomonadati</taxon>
        <taxon>Bacteroidota</taxon>
        <taxon>Chitinophagia</taxon>
        <taxon>Chitinophagales</taxon>
        <taxon>Chitinophagaceae</taxon>
        <taxon>Niastella</taxon>
    </lineage>
</organism>
<dbReference type="OrthoDB" id="9791543at2"/>
<reference evidence="5" key="1">
    <citation type="submission" date="2016-04" db="EMBL/GenBank/DDBJ databases">
        <authorList>
            <person name="Chen L."/>
            <person name="Zhuang W."/>
            <person name="Wang G."/>
        </authorList>
    </citation>
    <scope>NUCLEOTIDE SEQUENCE [LARGE SCALE GENOMIC DNA]</scope>
    <source>
        <strain evidence="5">17621</strain>
    </source>
</reference>
<dbReference type="InterPro" id="IPR010488">
    <property type="entry name" value="Zeta_toxin_domain"/>
</dbReference>
<dbReference type="InterPro" id="IPR027417">
    <property type="entry name" value="P-loop_NTPase"/>
</dbReference>
<comment type="caution">
    <text evidence="4">The sequence shown here is derived from an EMBL/GenBank/DDBJ whole genome shotgun (WGS) entry which is preliminary data.</text>
</comment>
<keyword evidence="2" id="KW-0067">ATP-binding</keyword>
<evidence type="ECO:0000313" key="4">
    <source>
        <dbReference type="EMBL" id="OQP44632.1"/>
    </source>
</evidence>
<dbReference type="RefSeq" id="WP_081202689.1">
    <property type="nucleotide sequence ID" value="NZ_FOCZ01000006.1"/>
</dbReference>
<sequence>MPDLYIISGSNGADKSTIGQDYVPAHVLDDSSFFDGDKLYMQKHLELWKSGTRVDKKIREVANDFVVETFSQLVDKAIGSNKHFAYEGHFTEDSSWNIPRFFKKDGYTVHLIFFGLSNTDQSELRVLERVKDGGHFVPRLMIENNFYGNLKQLDRNLNLLDSLLVFDTSTTTPFLLAKMINSKLELFASKDKLPDWFISYLPEVLKRAI</sequence>
<proteinExistence type="predicted"/>
<evidence type="ECO:0000256" key="2">
    <source>
        <dbReference type="ARBA" id="ARBA00022840"/>
    </source>
</evidence>
<dbReference type="EMBL" id="LVXG01000034">
    <property type="protein sequence ID" value="OQP44632.1"/>
    <property type="molecule type" value="Genomic_DNA"/>
</dbReference>
<dbReference type="STRING" id="354355.SAMN05660816_03601"/>
<keyword evidence="1" id="KW-0547">Nucleotide-binding</keyword>
<dbReference type="Gene3D" id="3.40.50.300">
    <property type="entry name" value="P-loop containing nucleotide triphosphate hydrolases"/>
    <property type="match status" value="1"/>
</dbReference>
<dbReference type="PANTHER" id="PTHR39206">
    <property type="entry name" value="SLL8004 PROTEIN"/>
    <property type="match status" value="1"/>
</dbReference>
<dbReference type="AlphaFoldDB" id="A0A1V9EEZ4"/>
<keyword evidence="5" id="KW-1185">Reference proteome</keyword>
<gene>
    <name evidence="4" type="ORF">A4H97_09705</name>
</gene>
<dbReference type="GO" id="GO:0016301">
    <property type="term" value="F:kinase activity"/>
    <property type="evidence" value="ECO:0007669"/>
    <property type="project" value="InterPro"/>
</dbReference>
<evidence type="ECO:0000259" key="3">
    <source>
        <dbReference type="Pfam" id="PF06414"/>
    </source>
</evidence>
<feature type="domain" description="Zeta toxin" evidence="3">
    <location>
        <begin position="2"/>
        <end position="170"/>
    </location>
</feature>
<dbReference type="Proteomes" id="UP000192610">
    <property type="component" value="Unassembled WGS sequence"/>
</dbReference>
<protein>
    <recommendedName>
        <fullName evidence="3">Zeta toxin domain-containing protein</fullName>
    </recommendedName>
</protein>
<name>A0A1V9EEZ4_9BACT</name>
<dbReference type="GO" id="GO:0005524">
    <property type="term" value="F:ATP binding"/>
    <property type="evidence" value="ECO:0007669"/>
    <property type="project" value="UniProtKB-KW"/>
</dbReference>